<comment type="caution">
    <text evidence="2">The sequence shown here is derived from an EMBL/GenBank/DDBJ whole genome shotgun (WGS) entry which is preliminary data.</text>
</comment>
<name>A0ABX2JIP0_9SPHN</name>
<keyword evidence="1" id="KW-1133">Transmembrane helix</keyword>
<dbReference type="EMBL" id="JABULH010000004">
    <property type="protein sequence ID" value="NTS65644.1"/>
    <property type="molecule type" value="Genomic_DNA"/>
</dbReference>
<reference evidence="2 3" key="1">
    <citation type="submission" date="2020-06" db="EMBL/GenBank/DDBJ databases">
        <title>Sphingomonas hominis sp. nov., a member of the Sphingomonas, isolated from the hair of a 22-year-old girl.</title>
        <authorList>
            <person name="Zhang D.-F."/>
            <person name="Cui X.-W."/>
        </authorList>
    </citation>
    <scope>NUCLEOTIDE SEQUENCE [LARGE SCALE GENOMIC DNA]</scope>
    <source>
        <strain evidence="2 3">HHU CXW</strain>
    </source>
</reference>
<evidence type="ECO:0000256" key="1">
    <source>
        <dbReference type="SAM" id="Phobius"/>
    </source>
</evidence>
<protein>
    <submittedName>
        <fullName evidence="2">Uncharacterized protein</fullName>
    </submittedName>
</protein>
<organism evidence="2 3">
    <name type="scientific">Sphingomonas hominis</name>
    <dbReference type="NCBI Taxonomy" id="2741495"/>
    <lineage>
        <taxon>Bacteria</taxon>
        <taxon>Pseudomonadati</taxon>
        <taxon>Pseudomonadota</taxon>
        <taxon>Alphaproteobacteria</taxon>
        <taxon>Sphingomonadales</taxon>
        <taxon>Sphingomonadaceae</taxon>
        <taxon>Sphingomonas</taxon>
    </lineage>
</organism>
<sequence length="102" mass="11001">MYPDPWFLLAVVASFTGYAIYLAGLQRRLVEPNRASWLIWGSGTLVEAVTYAAVNPGTLQSLVSCSPPLPASPSWSPCGAARAGRRPTRRHDHICSLLATCS</sequence>
<dbReference type="RefSeq" id="WP_174194276.1">
    <property type="nucleotide sequence ID" value="NZ_JABULH010000004.1"/>
</dbReference>
<accession>A0ABX2JIP0</accession>
<dbReference type="Proteomes" id="UP000621447">
    <property type="component" value="Unassembled WGS sequence"/>
</dbReference>
<keyword evidence="1" id="KW-0812">Transmembrane</keyword>
<evidence type="ECO:0000313" key="3">
    <source>
        <dbReference type="Proteomes" id="UP000621447"/>
    </source>
</evidence>
<gene>
    <name evidence="2" type="ORF">HRV97_10770</name>
</gene>
<feature type="transmembrane region" description="Helical" evidence="1">
    <location>
        <begin position="6"/>
        <end position="25"/>
    </location>
</feature>
<proteinExistence type="predicted"/>
<keyword evidence="1" id="KW-0472">Membrane</keyword>
<evidence type="ECO:0000313" key="2">
    <source>
        <dbReference type="EMBL" id="NTS65644.1"/>
    </source>
</evidence>
<keyword evidence="3" id="KW-1185">Reference proteome</keyword>